<keyword evidence="2" id="KW-0539">Nucleus</keyword>
<dbReference type="EMBL" id="BKCP01005738">
    <property type="protein sequence ID" value="GER39713.1"/>
    <property type="molecule type" value="Genomic_DNA"/>
</dbReference>
<comment type="subcellular location">
    <subcellularLocation>
        <location evidence="1">Nucleus</location>
    </subcellularLocation>
</comment>
<reference evidence="6" key="1">
    <citation type="journal article" date="2019" name="Curr. Biol.">
        <title>Genome Sequence of Striga asiatica Provides Insight into the Evolution of Plant Parasitism.</title>
        <authorList>
            <person name="Yoshida S."/>
            <person name="Kim S."/>
            <person name="Wafula E.K."/>
            <person name="Tanskanen J."/>
            <person name="Kim Y.M."/>
            <person name="Honaas L."/>
            <person name="Yang Z."/>
            <person name="Spallek T."/>
            <person name="Conn C.E."/>
            <person name="Ichihashi Y."/>
            <person name="Cheong K."/>
            <person name="Cui S."/>
            <person name="Der J.P."/>
            <person name="Gundlach H."/>
            <person name="Jiao Y."/>
            <person name="Hori C."/>
            <person name="Ishida J.K."/>
            <person name="Kasahara H."/>
            <person name="Kiba T."/>
            <person name="Kim M.S."/>
            <person name="Koo N."/>
            <person name="Laohavisit A."/>
            <person name="Lee Y.H."/>
            <person name="Lumba S."/>
            <person name="McCourt P."/>
            <person name="Mortimer J.C."/>
            <person name="Mutuku J.M."/>
            <person name="Nomura T."/>
            <person name="Sasaki-Sekimoto Y."/>
            <person name="Seto Y."/>
            <person name="Wang Y."/>
            <person name="Wakatake T."/>
            <person name="Sakakibara H."/>
            <person name="Demura T."/>
            <person name="Yamaguchi S."/>
            <person name="Yoneyama K."/>
            <person name="Manabe R.I."/>
            <person name="Nelson D.C."/>
            <person name="Schulman A.H."/>
            <person name="Timko M.P."/>
            <person name="dePamphilis C.W."/>
            <person name="Choi D."/>
            <person name="Shirasu K."/>
        </authorList>
    </citation>
    <scope>NUCLEOTIDE SEQUENCE [LARGE SCALE GENOMIC DNA]</scope>
    <source>
        <strain evidence="6">cv. UVA1</strain>
    </source>
</reference>
<dbReference type="OrthoDB" id="2156856at2759"/>
<dbReference type="InterPro" id="IPR052464">
    <property type="entry name" value="Synovial_Prolif_Regulator"/>
</dbReference>
<gene>
    <name evidence="5" type="ORF">STAS_16343</name>
</gene>
<feature type="compositionally biased region" description="Acidic residues" evidence="4">
    <location>
        <begin position="1"/>
        <end position="10"/>
    </location>
</feature>
<name>A0A5A7Q3I0_STRAF</name>
<evidence type="ECO:0000313" key="6">
    <source>
        <dbReference type="Proteomes" id="UP000325081"/>
    </source>
</evidence>
<sequence length="461" mass="50915">MSNSPAEEEQGFACHPSAPPHESFDVSTTVDPSYVISLIRKLVPKTGTPASEREAEAENYGDQTKCVSALERTWEECGCVLWDLAATGDHAQFMVQNLILDVLLANLVVPQSSRITEISLGIIGNLACHEISCKQIALTNGLVQVIVEQLLLDDVPCLCEACRVLTLCLQGSEGAIWAEVLLAEQTLSRIFWIAENALNSQLLEKIVGLLLAVLESQQKVAAILIPSMLGLGLSSLLIKLLAFEMTKLKEERVPDRYAVLDLILRAIEALSTMDEYSQEICLNKELLQLIRDLIELPDKFEVASSCVTAAVLIANILTDAADLVSELAQDLNFLQSLFGVFPFASDDTEAQNAIWSTIARLLLFFEESEMSPSILRSLVSILASKFDLIEDELLFRPLDGGEKKSVETSSTKINARRIAMKRISNILTRWKSADDSVKITPRMEDCYVSEEEVDKLLNLLQ</sequence>
<dbReference type="SUPFAM" id="SSF48371">
    <property type="entry name" value="ARM repeat"/>
    <property type="match status" value="1"/>
</dbReference>
<dbReference type="AlphaFoldDB" id="A0A5A7Q3I0"/>
<organism evidence="5 6">
    <name type="scientific">Striga asiatica</name>
    <name type="common">Asiatic witchweed</name>
    <name type="synonym">Buchnera asiatica</name>
    <dbReference type="NCBI Taxonomy" id="4170"/>
    <lineage>
        <taxon>Eukaryota</taxon>
        <taxon>Viridiplantae</taxon>
        <taxon>Streptophyta</taxon>
        <taxon>Embryophyta</taxon>
        <taxon>Tracheophyta</taxon>
        <taxon>Spermatophyta</taxon>
        <taxon>Magnoliopsida</taxon>
        <taxon>eudicotyledons</taxon>
        <taxon>Gunneridae</taxon>
        <taxon>Pentapetalae</taxon>
        <taxon>asterids</taxon>
        <taxon>lamiids</taxon>
        <taxon>Lamiales</taxon>
        <taxon>Orobanchaceae</taxon>
        <taxon>Buchnereae</taxon>
        <taxon>Striga</taxon>
    </lineage>
</organism>
<dbReference type="Proteomes" id="UP000325081">
    <property type="component" value="Unassembled WGS sequence"/>
</dbReference>
<accession>A0A5A7Q3I0</accession>
<evidence type="ECO:0000256" key="3">
    <source>
        <dbReference type="ARBA" id="ARBA00038401"/>
    </source>
</evidence>
<proteinExistence type="inferred from homology"/>
<dbReference type="InterPro" id="IPR016024">
    <property type="entry name" value="ARM-type_fold"/>
</dbReference>
<feature type="region of interest" description="Disordered" evidence="4">
    <location>
        <begin position="1"/>
        <end position="26"/>
    </location>
</feature>
<dbReference type="GO" id="GO:0005634">
    <property type="term" value="C:nucleus"/>
    <property type="evidence" value="ECO:0007669"/>
    <property type="project" value="UniProtKB-SubCell"/>
</dbReference>
<evidence type="ECO:0000256" key="4">
    <source>
        <dbReference type="SAM" id="MobiDB-lite"/>
    </source>
</evidence>
<dbReference type="PANTHER" id="PTHR23424:SF23">
    <property type="entry name" value="PROTEIN SAAL1"/>
    <property type="match status" value="1"/>
</dbReference>
<evidence type="ECO:0000256" key="1">
    <source>
        <dbReference type="ARBA" id="ARBA00004123"/>
    </source>
</evidence>
<dbReference type="Gene3D" id="1.25.10.10">
    <property type="entry name" value="Leucine-rich Repeat Variant"/>
    <property type="match status" value="1"/>
</dbReference>
<dbReference type="PANTHER" id="PTHR23424">
    <property type="entry name" value="SERUM AMYLOID A"/>
    <property type="match status" value="1"/>
</dbReference>
<dbReference type="InterPro" id="IPR011989">
    <property type="entry name" value="ARM-like"/>
</dbReference>
<evidence type="ECO:0000313" key="5">
    <source>
        <dbReference type="EMBL" id="GER39713.1"/>
    </source>
</evidence>
<keyword evidence="6" id="KW-1185">Reference proteome</keyword>
<comment type="similarity">
    <text evidence="3">Belongs to the SAAL1 family.</text>
</comment>
<comment type="caution">
    <text evidence="5">The sequence shown here is derived from an EMBL/GenBank/DDBJ whole genome shotgun (WGS) entry which is preliminary data.</text>
</comment>
<evidence type="ECO:0000256" key="2">
    <source>
        <dbReference type="ARBA" id="ARBA00023242"/>
    </source>
</evidence>
<protein>
    <submittedName>
        <fullName evidence="5">ARM repeat superfamily protein</fullName>
    </submittedName>
</protein>